<evidence type="ECO:0000313" key="2">
    <source>
        <dbReference type="EMBL" id="MFG3188612.1"/>
    </source>
</evidence>
<evidence type="ECO:0000259" key="1">
    <source>
        <dbReference type="PROSITE" id="PS50043"/>
    </source>
</evidence>
<dbReference type="Gene3D" id="1.10.10.10">
    <property type="entry name" value="Winged helix-like DNA-binding domain superfamily/Winged helix DNA-binding domain"/>
    <property type="match status" value="1"/>
</dbReference>
<comment type="caution">
    <text evidence="2">The sequence shown here is derived from an EMBL/GenBank/DDBJ whole genome shotgun (WGS) entry which is preliminary data.</text>
</comment>
<gene>
    <name evidence="2" type="ORF">ACGFYS_06700</name>
</gene>
<proteinExistence type="predicted"/>
<name>A0ABW7BQA2_9ACTN</name>
<dbReference type="PROSITE" id="PS50043">
    <property type="entry name" value="HTH_LUXR_2"/>
    <property type="match status" value="1"/>
</dbReference>
<dbReference type="Pfam" id="PF00196">
    <property type="entry name" value="GerE"/>
    <property type="match status" value="1"/>
</dbReference>
<organism evidence="2 3">
    <name type="scientific">Streptomyces omiyaensis</name>
    <dbReference type="NCBI Taxonomy" id="68247"/>
    <lineage>
        <taxon>Bacteria</taxon>
        <taxon>Bacillati</taxon>
        <taxon>Actinomycetota</taxon>
        <taxon>Actinomycetes</taxon>
        <taxon>Kitasatosporales</taxon>
        <taxon>Streptomycetaceae</taxon>
        <taxon>Streptomyces</taxon>
    </lineage>
</organism>
<reference evidence="2 3" key="1">
    <citation type="submission" date="2024-10" db="EMBL/GenBank/DDBJ databases">
        <title>The Natural Products Discovery Center: Release of the First 8490 Sequenced Strains for Exploring Actinobacteria Biosynthetic Diversity.</title>
        <authorList>
            <person name="Kalkreuter E."/>
            <person name="Kautsar S.A."/>
            <person name="Yang D."/>
            <person name="Bader C.D."/>
            <person name="Teijaro C.N."/>
            <person name="Fluegel L."/>
            <person name="Davis C.M."/>
            <person name="Simpson J.R."/>
            <person name="Lauterbach L."/>
            <person name="Steele A.D."/>
            <person name="Gui C."/>
            <person name="Meng S."/>
            <person name="Li G."/>
            <person name="Viehrig K."/>
            <person name="Ye F."/>
            <person name="Su P."/>
            <person name="Kiefer A.F."/>
            <person name="Nichols A."/>
            <person name="Cepeda A.J."/>
            <person name="Yan W."/>
            <person name="Fan B."/>
            <person name="Jiang Y."/>
            <person name="Adhikari A."/>
            <person name="Zheng C.-J."/>
            <person name="Schuster L."/>
            <person name="Cowan T.M."/>
            <person name="Smanski M.J."/>
            <person name="Chevrette M.G."/>
            <person name="De Carvalho L.P.S."/>
            <person name="Shen B."/>
        </authorList>
    </citation>
    <scope>NUCLEOTIDE SEQUENCE [LARGE SCALE GENOMIC DNA]</scope>
    <source>
        <strain evidence="2 3">NPDC048229</strain>
    </source>
</reference>
<dbReference type="InterPro" id="IPR051797">
    <property type="entry name" value="TrmB-like"/>
</dbReference>
<evidence type="ECO:0000313" key="3">
    <source>
        <dbReference type="Proteomes" id="UP001604282"/>
    </source>
</evidence>
<keyword evidence="3" id="KW-1185">Reference proteome</keyword>
<dbReference type="PANTHER" id="PTHR34293:SF1">
    <property type="entry name" value="HTH-TYPE TRANSCRIPTIONAL REGULATOR TRMBL2"/>
    <property type="match status" value="1"/>
</dbReference>
<sequence length="291" mass="32224">MPECLLELGLLRPLAENPAIFAAVPPDIAASELSRPIERAVLVQQHTIAALYDAVSAADDVYRAEQRNSISPTRALHGGEVIAAALRRAADGCRHEMLAAQPGGSRSPDVLASVLPRDLEMCARGVKQRTLYQHTVRTHGPTLAYIERVSAAGAEIRTLDEIFDRLIVYDRTIAFIPDPRLERNSHALVIEHPGIVHYLATVFDHAWQRAEPVSITQERVRPPLMTNETRRAVLRLMVEGYTDTTIGSRLGISTRTVSHHIKKAADEFGSRSRAQLAYMLAQSEVFTENQD</sequence>
<dbReference type="CDD" id="cd06170">
    <property type="entry name" value="LuxR_C_like"/>
    <property type="match status" value="1"/>
</dbReference>
<dbReference type="SUPFAM" id="SSF46894">
    <property type="entry name" value="C-terminal effector domain of the bipartite response regulators"/>
    <property type="match status" value="1"/>
</dbReference>
<dbReference type="EMBL" id="JBICZW010000003">
    <property type="protein sequence ID" value="MFG3188612.1"/>
    <property type="molecule type" value="Genomic_DNA"/>
</dbReference>
<dbReference type="SMART" id="SM00421">
    <property type="entry name" value="HTH_LUXR"/>
    <property type="match status" value="1"/>
</dbReference>
<protein>
    <submittedName>
        <fullName evidence="2">LuxR C-terminal-related transcriptional regulator</fullName>
    </submittedName>
</protein>
<feature type="domain" description="HTH luxR-type" evidence="1">
    <location>
        <begin position="218"/>
        <end position="284"/>
    </location>
</feature>
<dbReference type="InterPro" id="IPR036388">
    <property type="entry name" value="WH-like_DNA-bd_sf"/>
</dbReference>
<dbReference type="RefSeq" id="WP_189847140.1">
    <property type="nucleotide sequence ID" value="NZ_BMVV01000001.1"/>
</dbReference>
<dbReference type="PANTHER" id="PTHR34293">
    <property type="entry name" value="HTH-TYPE TRANSCRIPTIONAL REGULATOR TRMBL2"/>
    <property type="match status" value="1"/>
</dbReference>
<dbReference type="InterPro" id="IPR000792">
    <property type="entry name" value="Tscrpt_reg_LuxR_C"/>
</dbReference>
<dbReference type="Proteomes" id="UP001604282">
    <property type="component" value="Unassembled WGS sequence"/>
</dbReference>
<accession>A0ABW7BQA2</accession>
<dbReference type="InterPro" id="IPR016032">
    <property type="entry name" value="Sig_transdc_resp-reg_C-effctor"/>
</dbReference>